<name>A0AAV4Y1Y6_CAEEX</name>
<reference evidence="2 3" key="1">
    <citation type="submission" date="2021-06" db="EMBL/GenBank/DDBJ databases">
        <title>Caerostris extrusa draft genome.</title>
        <authorList>
            <person name="Kono N."/>
            <person name="Arakawa K."/>
        </authorList>
    </citation>
    <scope>NUCLEOTIDE SEQUENCE [LARGE SCALE GENOMIC DNA]</scope>
</reference>
<evidence type="ECO:0008006" key="4">
    <source>
        <dbReference type="Google" id="ProtNLM"/>
    </source>
</evidence>
<dbReference type="EMBL" id="BPLR01001149">
    <property type="protein sequence ID" value="GIZ00395.1"/>
    <property type="molecule type" value="Genomic_DNA"/>
</dbReference>
<keyword evidence="3" id="KW-1185">Reference proteome</keyword>
<comment type="caution">
    <text evidence="2">The sequence shown here is derived from an EMBL/GenBank/DDBJ whole genome shotgun (WGS) entry which is preliminary data.</text>
</comment>
<feature type="chain" id="PRO_5043921280" description="Secreted protein" evidence="1">
    <location>
        <begin position="24"/>
        <end position="158"/>
    </location>
</feature>
<keyword evidence="1" id="KW-0732">Signal</keyword>
<dbReference type="Proteomes" id="UP001054945">
    <property type="component" value="Unassembled WGS sequence"/>
</dbReference>
<accession>A0AAV4Y1Y6</accession>
<feature type="signal peptide" evidence="1">
    <location>
        <begin position="1"/>
        <end position="23"/>
    </location>
</feature>
<proteinExistence type="predicted"/>
<gene>
    <name evidence="2" type="ORF">CEXT_744661</name>
</gene>
<evidence type="ECO:0000313" key="2">
    <source>
        <dbReference type="EMBL" id="GIZ00395.1"/>
    </source>
</evidence>
<evidence type="ECO:0000313" key="3">
    <source>
        <dbReference type="Proteomes" id="UP001054945"/>
    </source>
</evidence>
<protein>
    <recommendedName>
        <fullName evidence="4">Secreted protein</fullName>
    </recommendedName>
</protein>
<organism evidence="2 3">
    <name type="scientific">Caerostris extrusa</name>
    <name type="common">Bark spider</name>
    <name type="synonym">Caerostris bankana</name>
    <dbReference type="NCBI Taxonomy" id="172846"/>
    <lineage>
        <taxon>Eukaryota</taxon>
        <taxon>Metazoa</taxon>
        <taxon>Ecdysozoa</taxon>
        <taxon>Arthropoda</taxon>
        <taxon>Chelicerata</taxon>
        <taxon>Arachnida</taxon>
        <taxon>Araneae</taxon>
        <taxon>Araneomorphae</taxon>
        <taxon>Entelegynae</taxon>
        <taxon>Araneoidea</taxon>
        <taxon>Araneidae</taxon>
        <taxon>Caerostris</taxon>
    </lineage>
</organism>
<evidence type="ECO:0000256" key="1">
    <source>
        <dbReference type="SAM" id="SignalP"/>
    </source>
</evidence>
<sequence>MHKPVSNAYVALFFFFLPTLKSSTFCTAYHATTKTHEGVVIKAYQKLSPKPASPLPTWVGTHENASSCSEKGPTFFLAHLSERGPPALAMRDGDVTAALRLIHGTAVASITIWRVGPGFLNQRNGTMGGRGRCPPVSGIYSGLFIFLFSLCVCECSSQ</sequence>
<dbReference type="AlphaFoldDB" id="A0AAV4Y1Y6"/>